<dbReference type="GO" id="GO:0009366">
    <property type="term" value="C:enterobactin synthetase complex"/>
    <property type="evidence" value="ECO:0007669"/>
    <property type="project" value="InterPro"/>
</dbReference>
<feature type="binding site" evidence="13">
    <location>
        <position position="148"/>
    </location>
    <ligand>
        <name>Mg(2+)</name>
        <dbReference type="ChEBI" id="CHEBI:18420"/>
    </ligand>
</feature>
<gene>
    <name evidence="16" type="ORF">CBP51_05885</name>
</gene>
<comment type="subunit">
    <text evidence="4">EntB, EntD, EntE, and EntF form a multienzyme complex called enterobactin synthase.</text>
</comment>
<dbReference type="EMBL" id="NHNI01000001">
    <property type="protein sequence ID" value="OZY86550.1"/>
    <property type="molecule type" value="Genomic_DNA"/>
</dbReference>
<comment type="function">
    <text evidence="1">Involved in the biosynthesis of the siderophore enterobactin (enterochelin), which is a macrocyclic trimeric lactone of N-(2,3-dihydroxybenzoyl)-serine. The serine trilactone serves as a scaffolding for the three catechol functionalities that provide hexadentate coordination for the tightly ligated iron(2+) atoms. Plays an essential role in the assembly of the enterobactin by catalyzing the transfer of the 4'-phosphopantetheine (Ppant) moiety from coenzyme A to the apo-domains of both EntB (ArCP domain) and EntF (PCP domain) to yield their holo-forms which make them competent for the activation of 2,3-dihydroxybenzoate (DHB) and L-serine, respectively.</text>
</comment>
<reference evidence="17" key="1">
    <citation type="submission" date="2017-05" db="EMBL/GenBank/DDBJ databases">
        <authorList>
            <person name="Barney B.M."/>
        </authorList>
    </citation>
    <scope>NUCLEOTIDE SEQUENCE [LARGE SCALE GENOMIC DNA]</scope>
    <source>
        <strain evidence="17">PSBB022</strain>
    </source>
</reference>
<comment type="caution">
    <text evidence="16">The sequence shown here is derived from an EMBL/GenBank/DDBJ whole genome shotgun (WGS) entry which is preliminary data.</text>
</comment>
<proteinExistence type="inferred from homology"/>
<comment type="catalytic activity">
    <reaction evidence="11">
        <text>apo-[peptidyl-carrier protein] + CoA = holo-[peptidyl-carrier protein] + adenosine 3',5'-bisphosphate + H(+)</text>
        <dbReference type="Rhea" id="RHEA:46228"/>
        <dbReference type="Rhea" id="RHEA-COMP:11479"/>
        <dbReference type="Rhea" id="RHEA-COMP:11480"/>
        <dbReference type="ChEBI" id="CHEBI:15378"/>
        <dbReference type="ChEBI" id="CHEBI:29999"/>
        <dbReference type="ChEBI" id="CHEBI:57287"/>
        <dbReference type="ChEBI" id="CHEBI:58343"/>
        <dbReference type="ChEBI" id="CHEBI:64479"/>
    </reaction>
</comment>
<dbReference type="PANTHER" id="PTHR38096">
    <property type="entry name" value="ENTEROBACTIN SYNTHASE COMPONENT D"/>
    <property type="match status" value="1"/>
</dbReference>
<comment type="catalytic activity">
    <reaction evidence="10">
        <text>apo-[aryl-carrier protein] + CoA = holo-[aryl-carrier protein] + adenosine 3',5'-bisphosphate + H(+)</text>
        <dbReference type="Rhea" id="RHEA:48404"/>
        <dbReference type="Rhea" id="RHEA-COMP:15903"/>
        <dbReference type="Rhea" id="RHEA-COMP:17557"/>
        <dbReference type="ChEBI" id="CHEBI:15378"/>
        <dbReference type="ChEBI" id="CHEBI:29999"/>
        <dbReference type="ChEBI" id="CHEBI:57287"/>
        <dbReference type="ChEBI" id="CHEBI:58343"/>
        <dbReference type="ChEBI" id="CHEBI:64479"/>
    </reaction>
</comment>
<evidence type="ECO:0000256" key="5">
    <source>
        <dbReference type="ARBA" id="ARBA00019087"/>
    </source>
</evidence>
<dbReference type="GO" id="GO:0008897">
    <property type="term" value="F:holo-[acyl-carrier-protein] synthase activity"/>
    <property type="evidence" value="ECO:0007669"/>
    <property type="project" value="InterPro"/>
</dbReference>
<evidence type="ECO:0000256" key="1">
    <source>
        <dbReference type="ARBA" id="ARBA00003937"/>
    </source>
</evidence>
<evidence type="ECO:0000256" key="6">
    <source>
        <dbReference type="ARBA" id="ARBA00022679"/>
    </source>
</evidence>
<dbReference type="InterPro" id="IPR037143">
    <property type="entry name" value="4-PPantetheinyl_Trfase_dom_sf"/>
</dbReference>
<evidence type="ECO:0000256" key="10">
    <source>
        <dbReference type="ARBA" id="ARBA00049176"/>
    </source>
</evidence>
<feature type="binding site" evidence="12">
    <location>
        <position position="147"/>
    </location>
    <ligand>
        <name>CoA</name>
        <dbReference type="ChEBI" id="CHEBI:57287"/>
    </ligand>
</feature>
<keyword evidence="7" id="KW-0259">Enterobactin biosynthesis</keyword>
<evidence type="ECO:0000256" key="13">
    <source>
        <dbReference type="PIRSR" id="PIRSR603542-2"/>
    </source>
</evidence>
<dbReference type="RefSeq" id="WP_094984191.1">
    <property type="nucleotide sequence ID" value="NZ_NHNI01000001.1"/>
</dbReference>
<evidence type="ECO:0000256" key="12">
    <source>
        <dbReference type="PIRSR" id="PIRSR603542-1"/>
    </source>
</evidence>
<feature type="binding site" evidence="12">
    <location>
        <position position="81"/>
    </location>
    <ligand>
        <name>CoA</name>
        <dbReference type="ChEBI" id="CHEBI:57287"/>
    </ligand>
</feature>
<dbReference type="Gene3D" id="3.90.470.20">
    <property type="entry name" value="4'-phosphopantetheinyl transferase domain"/>
    <property type="match status" value="1"/>
</dbReference>
<evidence type="ECO:0000256" key="2">
    <source>
        <dbReference type="ARBA" id="ARBA00004993"/>
    </source>
</evidence>
<evidence type="ECO:0000256" key="7">
    <source>
        <dbReference type="ARBA" id="ARBA00023191"/>
    </source>
</evidence>
<feature type="binding site" evidence="12">
    <location>
        <position position="89"/>
    </location>
    <ligand>
        <name>CoA</name>
        <dbReference type="ChEBI" id="CHEBI:57287"/>
    </ligand>
</feature>
<evidence type="ECO:0000259" key="15">
    <source>
        <dbReference type="Pfam" id="PF17837"/>
    </source>
</evidence>
<dbReference type="GO" id="GO:0005886">
    <property type="term" value="C:plasma membrane"/>
    <property type="evidence" value="ECO:0007669"/>
    <property type="project" value="TreeGrafter"/>
</dbReference>
<evidence type="ECO:0000313" key="16">
    <source>
        <dbReference type="EMBL" id="OZY86550.1"/>
    </source>
</evidence>
<keyword evidence="13" id="KW-0460">Magnesium</keyword>
<dbReference type="UniPathway" id="UPA00017"/>
<feature type="binding site" evidence="12">
    <location>
        <position position="194"/>
    </location>
    <ligand>
        <name>CoA</name>
        <dbReference type="ChEBI" id="CHEBI:57287"/>
    </ligand>
</feature>
<keyword evidence="17" id="KW-1185">Reference proteome</keyword>
<dbReference type="AlphaFoldDB" id="A0A266Q9P4"/>
<comment type="cofactor">
    <cofactor evidence="13">
        <name>Mg(2+)</name>
        <dbReference type="ChEBI" id="CHEBI:18420"/>
    </cofactor>
</comment>
<keyword evidence="6" id="KW-0808">Transferase</keyword>
<dbReference type="GO" id="GO:0000287">
    <property type="term" value="F:magnesium ion binding"/>
    <property type="evidence" value="ECO:0007669"/>
    <property type="project" value="InterPro"/>
</dbReference>
<feature type="binding site" evidence="13">
    <location>
        <position position="147"/>
    </location>
    <ligand>
        <name>Mg(2+)</name>
        <dbReference type="ChEBI" id="CHEBI:18420"/>
    </ligand>
</feature>
<protein>
    <recommendedName>
        <fullName evidence="5">Enterobactin synthase component D</fullName>
    </recommendedName>
    <alternativeName>
        <fullName evidence="8">4'-phosphopantetheinyl transferase EntD</fullName>
    </alternativeName>
    <alternativeName>
        <fullName evidence="9">Enterochelin synthase D</fullName>
    </alternativeName>
</protein>
<dbReference type="PANTHER" id="PTHR38096:SF1">
    <property type="entry name" value="ENTEROBACTIN SYNTHASE COMPONENT D"/>
    <property type="match status" value="1"/>
</dbReference>
<evidence type="ECO:0000259" key="14">
    <source>
        <dbReference type="Pfam" id="PF01648"/>
    </source>
</evidence>
<dbReference type="PRINTS" id="PR01399">
    <property type="entry name" value="ENTSNTHTASED"/>
</dbReference>
<dbReference type="Pfam" id="PF17837">
    <property type="entry name" value="4PPT_N"/>
    <property type="match status" value="1"/>
</dbReference>
<comment type="similarity">
    <text evidence="3">Belongs to the P-Pant transferase superfamily. EntD family.</text>
</comment>
<dbReference type="GO" id="GO:0009239">
    <property type="term" value="P:enterobactin biosynthetic process"/>
    <property type="evidence" value="ECO:0007669"/>
    <property type="project" value="UniProtKB-UniPathway"/>
</dbReference>
<evidence type="ECO:0000256" key="8">
    <source>
        <dbReference type="ARBA" id="ARBA00029894"/>
    </source>
</evidence>
<organism evidence="16 17">
    <name type="scientific">Cellvibrio mixtus</name>
    <dbReference type="NCBI Taxonomy" id="39650"/>
    <lineage>
        <taxon>Bacteria</taxon>
        <taxon>Pseudomonadati</taxon>
        <taxon>Pseudomonadota</taxon>
        <taxon>Gammaproteobacteria</taxon>
        <taxon>Cellvibrionales</taxon>
        <taxon>Cellvibrionaceae</taxon>
        <taxon>Cellvibrio</taxon>
    </lineage>
</organism>
<dbReference type="Proteomes" id="UP000216101">
    <property type="component" value="Unassembled WGS sequence"/>
</dbReference>
<dbReference type="InterPro" id="IPR008278">
    <property type="entry name" value="4-PPantetheinyl_Trfase_dom"/>
</dbReference>
<evidence type="ECO:0000256" key="11">
    <source>
        <dbReference type="ARBA" id="ARBA00049191"/>
    </source>
</evidence>
<feature type="binding site" evidence="12">
    <location>
        <begin position="125"/>
        <end position="126"/>
    </location>
    <ligand>
        <name>CoA</name>
        <dbReference type="ChEBI" id="CHEBI:57287"/>
    </ligand>
</feature>
<feature type="binding site" evidence="12">
    <location>
        <position position="198"/>
    </location>
    <ligand>
        <name>CoA</name>
        <dbReference type="ChEBI" id="CHEBI:57287"/>
    </ligand>
</feature>
<dbReference type="Pfam" id="PF01648">
    <property type="entry name" value="ACPS"/>
    <property type="match status" value="1"/>
</dbReference>
<keyword evidence="13" id="KW-0479">Metal-binding</keyword>
<feature type="domain" description="4'-phosphopantetheinyl transferase N-terminal" evidence="15">
    <location>
        <begin position="73"/>
        <end position="136"/>
    </location>
</feature>
<name>A0A266Q9P4_9GAMM</name>
<dbReference type="InterPro" id="IPR041354">
    <property type="entry name" value="4PPT_N"/>
</dbReference>
<accession>A0A266Q9P4</accession>
<dbReference type="SUPFAM" id="SSF56214">
    <property type="entry name" value="4'-phosphopantetheinyl transferase"/>
    <property type="match status" value="1"/>
</dbReference>
<evidence type="ECO:0000256" key="3">
    <source>
        <dbReference type="ARBA" id="ARBA00008342"/>
    </source>
</evidence>
<comment type="pathway">
    <text evidence="2">Siderophore biosynthesis; enterobactin biosynthesis.</text>
</comment>
<evidence type="ECO:0000313" key="17">
    <source>
        <dbReference type="Proteomes" id="UP000216101"/>
    </source>
</evidence>
<dbReference type="InterPro" id="IPR003542">
    <property type="entry name" value="Enbac_synth_compD-like"/>
</dbReference>
<feature type="domain" description="4'-phosphopantetheinyl transferase" evidence="14">
    <location>
        <begin position="143"/>
        <end position="226"/>
    </location>
</feature>
<evidence type="ECO:0000256" key="9">
    <source>
        <dbReference type="ARBA" id="ARBA00031996"/>
    </source>
</evidence>
<evidence type="ECO:0000256" key="4">
    <source>
        <dbReference type="ARBA" id="ARBA00011503"/>
    </source>
</evidence>
<sequence>MPEDNGMNERVFPEKSQTRVNSVGDKSAVSTFIVSEHGNPGFSGAISLCYCRFSVAAYADDLFQRHGIYCPPAIQASVEKRRAEFFAGRYCAKKSLRLLNNSVTDVHIGKHRNPLWPAHIIGSISHSSRYAVAITALESNIRGIGIDIQDEIDSDCYAKINRHTLFDREYDAIFKHSHALPVNQLFTLAFSVKESFFKAAFTEVGRYFDFSSIAITHINPQKKLISMRVNETLSERLTIGYELRAEYQILPDKQFMTLVILE</sequence>